<proteinExistence type="inferred from homology"/>
<dbReference type="InterPro" id="IPR013598">
    <property type="entry name" value="Exportin-1/Importin-b-like"/>
</dbReference>
<evidence type="ECO:0000313" key="4">
    <source>
        <dbReference type="EMBL" id="EPB76544.1"/>
    </source>
</evidence>
<reference evidence="4 5" key="1">
    <citation type="submission" date="2013-05" db="EMBL/GenBank/DDBJ databases">
        <title>Draft genome of the parasitic nematode Anyclostoma ceylanicum.</title>
        <authorList>
            <person name="Mitreva M."/>
        </authorList>
    </citation>
    <scope>NUCLEOTIDE SEQUENCE [LARGE SCALE GENOMIC DNA]</scope>
</reference>
<gene>
    <name evidence="4" type="ORF">ANCCEY_04380</name>
</gene>
<dbReference type="PANTHER" id="PTHR20959:SF1">
    <property type="entry name" value="TRANSPORT AND GOLGI ORGANIZATION PROTEIN 6 HOMOLOG"/>
    <property type="match status" value="1"/>
</dbReference>
<dbReference type="InterPro" id="IPR039600">
    <property type="entry name" value="TANGO6/Rtp1"/>
</dbReference>
<dbReference type="InterPro" id="IPR011989">
    <property type="entry name" value="ARM-like"/>
</dbReference>
<dbReference type="Gene3D" id="1.25.10.10">
    <property type="entry name" value="Leucine-rich Repeat Variant"/>
    <property type="match status" value="2"/>
</dbReference>
<dbReference type="EMBL" id="KE124861">
    <property type="protein sequence ID" value="EPB76544.1"/>
    <property type="molecule type" value="Genomic_DNA"/>
</dbReference>
<name>A0A0D6LXH7_9BILA</name>
<dbReference type="SUPFAM" id="SSF48371">
    <property type="entry name" value="ARM repeat"/>
    <property type="match status" value="2"/>
</dbReference>
<comment type="similarity">
    <text evidence="1">Belongs to the Tango6 family.</text>
</comment>
<dbReference type="Pfam" id="PF10363">
    <property type="entry name" value="RTP1_C1"/>
    <property type="match status" value="1"/>
</dbReference>
<protein>
    <submittedName>
        <fullName evidence="4">HEAT repeat protein</fullName>
    </submittedName>
</protein>
<dbReference type="GO" id="GO:0006913">
    <property type="term" value="P:nucleocytoplasmic transport"/>
    <property type="evidence" value="ECO:0007669"/>
    <property type="project" value="UniProtKB-ARBA"/>
</dbReference>
<dbReference type="GO" id="GO:0009306">
    <property type="term" value="P:protein secretion"/>
    <property type="evidence" value="ECO:0007669"/>
    <property type="project" value="TreeGrafter"/>
</dbReference>
<feature type="domain" description="Exportin-1/Importin-beta-like" evidence="2">
    <location>
        <begin position="964"/>
        <end position="1091"/>
    </location>
</feature>
<evidence type="ECO:0000259" key="3">
    <source>
        <dbReference type="Pfam" id="PF10363"/>
    </source>
</evidence>
<organism evidence="4 5">
    <name type="scientific">Ancylostoma ceylanicum</name>
    <dbReference type="NCBI Taxonomy" id="53326"/>
    <lineage>
        <taxon>Eukaryota</taxon>
        <taxon>Metazoa</taxon>
        <taxon>Ecdysozoa</taxon>
        <taxon>Nematoda</taxon>
        <taxon>Chromadorea</taxon>
        <taxon>Rhabditida</taxon>
        <taxon>Rhabditina</taxon>
        <taxon>Rhabditomorpha</taxon>
        <taxon>Strongyloidea</taxon>
        <taxon>Ancylostomatidae</taxon>
        <taxon>Ancylostomatinae</taxon>
        <taxon>Ancylostoma</taxon>
    </lineage>
</organism>
<dbReference type="InterPro" id="IPR019451">
    <property type="entry name" value="Rtp1_C1"/>
</dbReference>
<evidence type="ECO:0000259" key="2">
    <source>
        <dbReference type="Pfam" id="PF08389"/>
    </source>
</evidence>
<dbReference type="Proteomes" id="UP000054495">
    <property type="component" value="Unassembled WGS sequence"/>
</dbReference>
<accession>A0A0D6LXH7</accession>
<sequence length="1661" mass="185317">MKSESKLVKAFSLLEKCTSVEKDLVWTSSNCDPFAAILSCLEDKEKIANELKTAYEQTAEYPLLCLAAECIAALLDCNDTIRSNLLTRYCSDIVCVFEQLAMLGASDNTASVYEEILKSTDPQLLVCTFLGLLKPRSGVKPPKSLTLSIGSRLSRILVAKNGLGITLSSYEKINGDQLWQNTPFLSTFAKQLALPPKNGRKMAYYENIASQFIQLIRDEKFSRENVSILFCMFAEEMRGKNPIAAGIFIDDLLFKPWELWSSEKSTARILKSNPRFLPCVTVLLSLLSVGEGDKKASPTNLMSDVSFILKNALNDVENLSDLLLAFIGDASPCFELVQQQRLVQLVEEKSSVYGKVILSRLVLSRDEILGRRIESTIEFLKSLDSSLSGRLMVEIACKSIRSWSSDAEWDVARFIDDDKTNSVLDRSSWHLVAGVFFEHLQNSDIDCSDRKTVLSLLDLVKEILRSTTQYLDRREKAFETLDIIAAESEDDRSLHATIIQNAKMAVGLAGGVIMGACVDEQVSSALLETCDVLMSFSNFVSGLKRNDESISVVAADARKLASLFGKDASSVAEAPSPVKEKEGTVNIVDSIRNRLANDSPVERGGALLDAGRLIRLRNPTILLHLEEWLFEAMKEAIYDCDSYVYLAAINAVAETACYNSKYLRELISIFKNFEIPAQSKTEDGVEDEKQAADKDQSVPVDIVVRSRLCEVIGKVFRELGDMSPIWIDECAGVFLACFTEKDEILRASASQSLAELILACRGRNVEKYINEIFLVVERVISFDDSALVRRAAVNLLRQIIRSCDAKIFEVVGPRLRDLHRELLRLWRFDSDHVVRLHAELALEEIKAAIKSTGTRLMSKLDVAAIAATVQEFYHTNNAERRKQLDEELCQFKNRFPCDDTVAACILLMGLRYPANVQYFGAISLYETIRQRYEECVANITLMELLKSFLIENLTSSAHIQLQSITNKLSSALAILSLYCMPDIWPDPVATLTNIWAAQPELLLRVLAEIAAEFSNIRMPLTQRSKLKTELHRTSEDIIRIISTVMGAEDASPSTRQAAVECVEQWVKLPGVGLQQWTPVLSVVFSAVSEDSAALTNLLNILAANDELSSTDQLVHDLCNYITTVVAQKLLTDLAEDIGCDELASLVSAICTVAVTAIPTLLRNARKSGSELLCDLCSLLANICSCDGSYPIDEMISDLPAQFFTTLRENIGSFASSSKYDENRNVATAVSSYYASVCRNAITKMSFPPAECFKEYDKVQREQFHRYRLARSEVSVDAYFMMGRDTLVFLNQELEEAIAKGNLCRIECVVFLWENVADYLSEEDYTEICQNLELCTRLSGIGEGTDADRLANTVMRHLHALSHLVQEHDNAAELECHVVRLVLPFIQRKGVSTEALRTLEKFVSERSKGILRVGDEISQCCYSFFMDEANSEQQRLEALKCIGYILSVKPSDDIMNILNNVIAHHLRDMESTDSLFPANKIEEIKFQISIFTCLFSSLNCKVRELPSAVGDKVSEATLRRKSFRVSVISAADIRTQYINYTPIVCMHSAMIMKKNYKMLRANGEESLPSISNAILIAGQTLAESREPCVVRLASQVLAAIATQCTSYGDDAPRLLLARHGPELVKTIFIRIQADLIRATVESMAEVLFFFAKEFPAETRSSI</sequence>
<evidence type="ECO:0000256" key="1">
    <source>
        <dbReference type="ARBA" id="ARBA00005724"/>
    </source>
</evidence>
<keyword evidence="5" id="KW-1185">Reference proteome</keyword>
<dbReference type="PANTHER" id="PTHR20959">
    <property type="entry name" value="TRANSPORT AND GOLGI ORGANIZATION PROTEIN 6 FAMILY MEMBER"/>
    <property type="match status" value="1"/>
</dbReference>
<dbReference type="InterPro" id="IPR016024">
    <property type="entry name" value="ARM-type_fold"/>
</dbReference>
<feature type="domain" description="RNA polymerase II assembly factor Rtp1 C-terminal" evidence="3">
    <location>
        <begin position="593"/>
        <end position="722"/>
    </location>
</feature>
<evidence type="ECO:0000313" key="5">
    <source>
        <dbReference type="Proteomes" id="UP000054495"/>
    </source>
</evidence>
<dbReference type="Pfam" id="PF08389">
    <property type="entry name" value="Xpo1"/>
    <property type="match status" value="1"/>
</dbReference>